<proteinExistence type="predicted"/>
<evidence type="ECO:0000313" key="1">
    <source>
        <dbReference type="EMBL" id="VVC94604.1"/>
    </source>
</evidence>
<sequence>MALLSTIGTGTSSGSPFGITHGDVNAKSTFRFTSGVDVLYSAAGTYFKMITDIQLAVFSNVLGITSNMYSSFTF</sequence>
<dbReference type="EMBL" id="FZQP02002059">
    <property type="protein sequence ID" value="VVC94604.1"/>
    <property type="molecule type" value="Genomic_DNA"/>
</dbReference>
<protein>
    <submittedName>
        <fullName evidence="1">Uncharacterized protein</fullName>
    </submittedName>
</protein>
<name>A0A5E4QCC6_9NEOP</name>
<accession>A0A5E4QCC6</accession>
<evidence type="ECO:0000313" key="2">
    <source>
        <dbReference type="Proteomes" id="UP000324832"/>
    </source>
</evidence>
<dbReference type="Proteomes" id="UP000324832">
    <property type="component" value="Unassembled WGS sequence"/>
</dbReference>
<keyword evidence="2" id="KW-1185">Reference proteome</keyword>
<dbReference type="AlphaFoldDB" id="A0A5E4QCC6"/>
<organism evidence="1 2">
    <name type="scientific">Leptidea sinapis</name>
    <dbReference type="NCBI Taxonomy" id="189913"/>
    <lineage>
        <taxon>Eukaryota</taxon>
        <taxon>Metazoa</taxon>
        <taxon>Ecdysozoa</taxon>
        <taxon>Arthropoda</taxon>
        <taxon>Hexapoda</taxon>
        <taxon>Insecta</taxon>
        <taxon>Pterygota</taxon>
        <taxon>Neoptera</taxon>
        <taxon>Endopterygota</taxon>
        <taxon>Lepidoptera</taxon>
        <taxon>Glossata</taxon>
        <taxon>Ditrysia</taxon>
        <taxon>Papilionoidea</taxon>
        <taxon>Pieridae</taxon>
        <taxon>Dismorphiinae</taxon>
        <taxon>Leptidea</taxon>
    </lineage>
</organism>
<gene>
    <name evidence="1" type="ORF">LSINAPIS_LOCUS6510</name>
</gene>
<reference evidence="1 2" key="1">
    <citation type="submission" date="2017-07" db="EMBL/GenBank/DDBJ databases">
        <authorList>
            <person name="Talla V."/>
            <person name="Backstrom N."/>
        </authorList>
    </citation>
    <scope>NUCLEOTIDE SEQUENCE [LARGE SCALE GENOMIC DNA]</scope>
</reference>